<dbReference type="EMBL" id="QGDO01000003">
    <property type="protein sequence ID" value="PWJ41902.1"/>
    <property type="molecule type" value="Genomic_DNA"/>
</dbReference>
<dbReference type="Pfam" id="PF06283">
    <property type="entry name" value="ThuA"/>
    <property type="match status" value="1"/>
</dbReference>
<dbReference type="Proteomes" id="UP000245535">
    <property type="component" value="Unassembled WGS sequence"/>
</dbReference>
<dbReference type="Gene3D" id="3.40.50.880">
    <property type="match status" value="1"/>
</dbReference>
<gene>
    <name evidence="2" type="ORF">BC781_103152</name>
</gene>
<evidence type="ECO:0000313" key="2">
    <source>
        <dbReference type="EMBL" id="PWJ41902.1"/>
    </source>
</evidence>
<dbReference type="PANTHER" id="PTHR40469:SF2">
    <property type="entry name" value="GALACTOSE-BINDING DOMAIN-LIKE SUPERFAMILY PROTEIN"/>
    <property type="match status" value="1"/>
</dbReference>
<dbReference type="InterPro" id="IPR029062">
    <property type="entry name" value="Class_I_gatase-like"/>
</dbReference>
<comment type="caution">
    <text evidence="2">The sequence shown here is derived from an EMBL/GenBank/DDBJ whole genome shotgun (WGS) entry which is preliminary data.</text>
</comment>
<dbReference type="SUPFAM" id="SSF52317">
    <property type="entry name" value="Class I glutamine amidotransferase-like"/>
    <property type="match status" value="1"/>
</dbReference>
<evidence type="ECO:0000259" key="1">
    <source>
        <dbReference type="Pfam" id="PF06283"/>
    </source>
</evidence>
<sequence>MSFTEEAPAQNQFKVLLFIHHDDWHSDCIPVAVEAFQDMAQKNQFAFRWTQRPNELPTLLPQCDVVIFLNTNTDFMDSSQVEALQEFIHKGGGFVGIHGASASIKRNEWYDKLVGGVFVDHPKLQAGVVHNVGDFPATWHLPQKWLWSDEWYNFSHIDVSKLNVILTVDESTYDYTLGYDEIPLKGMGKDHPVAWSHHFEGGSVFYTSLGHKPEVYKDENFLKHIFGGIYWASKKVKNIESK</sequence>
<reference evidence="2 3" key="1">
    <citation type="submission" date="2018-03" db="EMBL/GenBank/DDBJ databases">
        <title>Genomic Encyclopedia of Archaeal and Bacterial Type Strains, Phase II (KMG-II): from individual species to whole genera.</title>
        <authorList>
            <person name="Goeker M."/>
        </authorList>
    </citation>
    <scope>NUCLEOTIDE SEQUENCE [LARGE SCALE GENOMIC DNA]</scope>
    <source>
        <strain evidence="2 3">DSM 28229</strain>
    </source>
</reference>
<proteinExistence type="predicted"/>
<dbReference type="RefSeq" id="WP_211323795.1">
    <property type="nucleotide sequence ID" value="NZ_QGDO01000003.1"/>
</dbReference>
<protein>
    <recommendedName>
        <fullName evidence="1">ThuA-like domain-containing protein</fullName>
    </recommendedName>
</protein>
<dbReference type="AlphaFoldDB" id="A0A315Z9F1"/>
<organism evidence="2 3">
    <name type="scientific">Sediminitomix flava</name>
    <dbReference type="NCBI Taxonomy" id="379075"/>
    <lineage>
        <taxon>Bacteria</taxon>
        <taxon>Pseudomonadati</taxon>
        <taxon>Bacteroidota</taxon>
        <taxon>Cytophagia</taxon>
        <taxon>Cytophagales</taxon>
        <taxon>Flammeovirgaceae</taxon>
        <taxon>Sediminitomix</taxon>
    </lineage>
</organism>
<accession>A0A315Z9F1</accession>
<evidence type="ECO:0000313" key="3">
    <source>
        <dbReference type="Proteomes" id="UP000245535"/>
    </source>
</evidence>
<feature type="domain" description="ThuA-like" evidence="1">
    <location>
        <begin position="14"/>
        <end position="232"/>
    </location>
</feature>
<keyword evidence="3" id="KW-1185">Reference proteome</keyword>
<name>A0A315Z9F1_SEDFL</name>
<dbReference type="PANTHER" id="PTHR40469">
    <property type="entry name" value="SECRETED GLYCOSYL HYDROLASE"/>
    <property type="match status" value="1"/>
</dbReference>
<dbReference type="InterPro" id="IPR029010">
    <property type="entry name" value="ThuA-like"/>
</dbReference>